<keyword evidence="1" id="KW-0812">Transmembrane</keyword>
<dbReference type="AlphaFoldDB" id="A0AAN8XBM1"/>
<keyword evidence="3" id="KW-1185">Reference proteome</keyword>
<comment type="caution">
    <text evidence="2">The sequence shown here is derived from an EMBL/GenBank/DDBJ whole genome shotgun (WGS) entry which is preliminary data.</text>
</comment>
<accession>A0AAN8XBM1</accession>
<evidence type="ECO:0000256" key="1">
    <source>
        <dbReference type="SAM" id="Phobius"/>
    </source>
</evidence>
<gene>
    <name evidence="2" type="ORF">SK128_021150</name>
</gene>
<evidence type="ECO:0000313" key="2">
    <source>
        <dbReference type="EMBL" id="KAK7081465.1"/>
    </source>
</evidence>
<feature type="transmembrane region" description="Helical" evidence="1">
    <location>
        <begin position="34"/>
        <end position="57"/>
    </location>
</feature>
<name>A0AAN8XBM1_HALRR</name>
<evidence type="ECO:0000313" key="3">
    <source>
        <dbReference type="Proteomes" id="UP001381693"/>
    </source>
</evidence>
<reference evidence="2 3" key="1">
    <citation type="submission" date="2023-11" db="EMBL/GenBank/DDBJ databases">
        <title>Halocaridina rubra genome assembly.</title>
        <authorList>
            <person name="Smith C."/>
        </authorList>
    </citation>
    <scope>NUCLEOTIDE SEQUENCE [LARGE SCALE GENOMIC DNA]</scope>
    <source>
        <strain evidence="2">EP-1</strain>
        <tissue evidence="2">Whole</tissue>
    </source>
</reference>
<proteinExistence type="predicted"/>
<sequence>KSPQRIHCLYIVLSPASSSVTPHTLKSSFAISIYILYGLSLNLLPGSSIFSIFLPTYNPTPPDHMPKRSFLAFLTKSPNHPTCAVPLSLNILVITKSNESKEKKIVLYNVSGIPEVIKLQTMKKTCTKYVY</sequence>
<dbReference type="Proteomes" id="UP001381693">
    <property type="component" value="Unassembled WGS sequence"/>
</dbReference>
<dbReference type="EMBL" id="JAXCGZ010004841">
    <property type="protein sequence ID" value="KAK7081465.1"/>
    <property type="molecule type" value="Genomic_DNA"/>
</dbReference>
<feature type="non-terminal residue" evidence="2">
    <location>
        <position position="1"/>
    </location>
</feature>
<keyword evidence="1" id="KW-0472">Membrane</keyword>
<protein>
    <submittedName>
        <fullName evidence="2">Uncharacterized protein</fullName>
    </submittedName>
</protein>
<organism evidence="2 3">
    <name type="scientific">Halocaridina rubra</name>
    <name type="common">Hawaiian red shrimp</name>
    <dbReference type="NCBI Taxonomy" id="373956"/>
    <lineage>
        <taxon>Eukaryota</taxon>
        <taxon>Metazoa</taxon>
        <taxon>Ecdysozoa</taxon>
        <taxon>Arthropoda</taxon>
        <taxon>Crustacea</taxon>
        <taxon>Multicrustacea</taxon>
        <taxon>Malacostraca</taxon>
        <taxon>Eumalacostraca</taxon>
        <taxon>Eucarida</taxon>
        <taxon>Decapoda</taxon>
        <taxon>Pleocyemata</taxon>
        <taxon>Caridea</taxon>
        <taxon>Atyoidea</taxon>
        <taxon>Atyidae</taxon>
        <taxon>Halocaridina</taxon>
    </lineage>
</organism>
<keyword evidence="1" id="KW-1133">Transmembrane helix</keyword>